<dbReference type="Gene3D" id="2.60.110.10">
    <property type="entry name" value="Thaumatin"/>
    <property type="match status" value="1"/>
</dbReference>
<keyword evidence="2" id="KW-0568">Pathogenesis-related protein</keyword>
<dbReference type="InterPro" id="IPR017949">
    <property type="entry name" value="Thaumatin_CS"/>
</dbReference>
<organism evidence="5">
    <name type="scientific">Pinus monticola</name>
    <name type="common">Western white pine</name>
    <name type="synonym">Strobus monticola</name>
    <dbReference type="NCBI Taxonomy" id="3345"/>
    <lineage>
        <taxon>Eukaryota</taxon>
        <taxon>Viridiplantae</taxon>
        <taxon>Streptophyta</taxon>
        <taxon>Embryophyta</taxon>
        <taxon>Tracheophyta</taxon>
        <taxon>Spermatophyta</taxon>
        <taxon>Pinopsida</taxon>
        <taxon>Pinidae</taxon>
        <taxon>Conifers I</taxon>
        <taxon>Pinales</taxon>
        <taxon>Pinaceae</taxon>
        <taxon>Pinus</taxon>
        <taxon>Pinus subgen. Strobus</taxon>
    </lineage>
</organism>
<evidence type="ECO:0000256" key="3">
    <source>
        <dbReference type="PIRSR" id="PIRSR002703-1"/>
    </source>
</evidence>
<feature type="transmembrane region" description="Helical" evidence="4">
    <location>
        <begin position="6"/>
        <end position="31"/>
    </location>
</feature>
<dbReference type="AlphaFoldDB" id="D3IZ12"/>
<dbReference type="EMBL" id="GQ329666">
    <property type="protein sequence ID" value="ADB97932.1"/>
    <property type="molecule type" value="mRNA"/>
</dbReference>
<keyword evidence="4" id="KW-0812">Transmembrane</keyword>
<keyword evidence="1" id="KW-0611">Plant defense</keyword>
<dbReference type="InterPro" id="IPR037176">
    <property type="entry name" value="Osmotin/thaumatin-like_sf"/>
</dbReference>
<sequence>MGATTIYVTAIVALIFNVLYLQGATGATFVIQNHCSYTVWAAGIPVGGGQALGQGQSWSVGVPAGTSSGRFWGRTECSFDGSGNGRCSTGDCGGVLSCQLSGQPPATLVEYTLNGGNGNNQDFYDLSVIDGFNVPLSLTPSDGSCQALTCNMDKCPDAYLTPPEPKSHACPSGANYNIILCP</sequence>
<dbReference type="PIRSF" id="PIRSF002703">
    <property type="entry name" value="Thaumatin"/>
    <property type="match status" value="1"/>
</dbReference>
<evidence type="ECO:0000256" key="4">
    <source>
        <dbReference type="SAM" id="Phobius"/>
    </source>
</evidence>
<reference evidence="5" key="1">
    <citation type="submission" date="2009-06" db="EMBL/GenBank/DDBJ databases">
        <authorList>
            <person name="Liu J.-J."/>
        </authorList>
    </citation>
    <scope>NUCLEOTIDE SEQUENCE</scope>
</reference>
<dbReference type="SMART" id="SM00205">
    <property type="entry name" value="THN"/>
    <property type="match status" value="1"/>
</dbReference>
<feature type="disulfide bond" evidence="3">
    <location>
        <begin position="77"/>
        <end position="87"/>
    </location>
</feature>
<keyword evidence="4" id="KW-0472">Membrane</keyword>
<gene>
    <name evidence="5" type="primary">TLP-S2</name>
</gene>
<dbReference type="PRINTS" id="PR00347">
    <property type="entry name" value="THAUMATIN"/>
</dbReference>
<feature type="disulfide bond" evidence="3">
    <location>
        <begin position="92"/>
        <end position="98"/>
    </location>
</feature>
<dbReference type="PROSITE" id="PS00316">
    <property type="entry name" value="THAUMATIN_1"/>
    <property type="match status" value="1"/>
</dbReference>
<proteinExistence type="evidence at transcript level"/>
<dbReference type="InterPro" id="IPR001938">
    <property type="entry name" value="Thaumatin"/>
</dbReference>
<protein>
    <submittedName>
        <fullName evidence="5">Thaumatin-like protein S2</fullName>
    </submittedName>
</protein>
<dbReference type="Pfam" id="PF00314">
    <property type="entry name" value="Thaumatin"/>
    <property type="match status" value="1"/>
</dbReference>
<evidence type="ECO:0000313" key="5">
    <source>
        <dbReference type="EMBL" id="ADB97932.1"/>
    </source>
</evidence>
<name>D3IZ12_PINMO</name>
<evidence type="ECO:0000256" key="2">
    <source>
        <dbReference type="ARBA" id="ARBA00023265"/>
    </source>
</evidence>
<accession>D3IZ12</accession>
<dbReference type="PROSITE" id="PS51367">
    <property type="entry name" value="THAUMATIN_2"/>
    <property type="match status" value="1"/>
</dbReference>
<dbReference type="GO" id="GO:0006952">
    <property type="term" value="P:defense response"/>
    <property type="evidence" value="ECO:0007669"/>
    <property type="project" value="UniProtKB-KW"/>
</dbReference>
<keyword evidence="4" id="KW-1133">Transmembrane helix</keyword>
<dbReference type="PANTHER" id="PTHR31048">
    <property type="entry name" value="OS03G0233200 PROTEIN"/>
    <property type="match status" value="1"/>
</dbReference>
<keyword evidence="3" id="KW-1015">Disulfide bond</keyword>
<reference evidence="5" key="2">
    <citation type="journal article" date="2010" name="Planta">
        <title>Expression profiling of a complex thaumatin-like protein family in western white pine.</title>
        <authorList>
            <person name="Liu J.J."/>
            <person name="Zamani A."/>
            <person name="Ekramoddoullah A.K."/>
        </authorList>
    </citation>
    <scope>NUCLEOTIDE SEQUENCE</scope>
</reference>
<dbReference type="SUPFAM" id="SSF49870">
    <property type="entry name" value="Osmotin, thaumatin-like protein"/>
    <property type="match status" value="1"/>
</dbReference>
<evidence type="ECO:0000256" key="1">
    <source>
        <dbReference type="ARBA" id="ARBA00022821"/>
    </source>
</evidence>
<dbReference type="CDD" id="cd09217">
    <property type="entry name" value="TLP-P"/>
    <property type="match status" value="1"/>
</dbReference>